<evidence type="ECO:0000256" key="1">
    <source>
        <dbReference type="ARBA" id="ARBA00022527"/>
    </source>
</evidence>
<reference evidence="4 5" key="1">
    <citation type="journal article" date="2019" name="Int. J. Syst. Evol. Microbiol.">
        <title>The Global Catalogue of Microorganisms (GCM) 10K type strain sequencing project: providing services to taxonomists for standard genome sequencing and annotation.</title>
        <authorList>
            <consortium name="The Broad Institute Genomics Platform"/>
            <consortium name="The Broad Institute Genome Sequencing Center for Infectious Disease"/>
            <person name="Wu L."/>
            <person name="Ma J."/>
        </authorList>
    </citation>
    <scope>NUCLEOTIDE SEQUENCE [LARGE SCALE GENOMIC DNA]</scope>
    <source>
        <strain evidence="4 5">JCM 12696</strain>
    </source>
</reference>
<keyword evidence="5" id="KW-1185">Reference proteome</keyword>
<proteinExistence type="predicted"/>
<dbReference type="InterPro" id="IPR003594">
    <property type="entry name" value="HATPase_dom"/>
</dbReference>
<evidence type="ECO:0000313" key="4">
    <source>
        <dbReference type="EMBL" id="GAA1164257.1"/>
    </source>
</evidence>
<dbReference type="PANTHER" id="PTHR35526:SF3">
    <property type="entry name" value="ANTI-SIGMA-F FACTOR RSBW"/>
    <property type="match status" value="1"/>
</dbReference>
<feature type="region of interest" description="Disordered" evidence="2">
    <location>
        <begin position="1"/>
        <end position="29"/>
    </location>
</feature>
<dbReference type="CDD" id="cd16936">
    <property type="entry name" value="HATPase_RsbW-like"/>
    <property type="match status" value="1"/>
</dbReference>
<protein>
    <recommendedName>
        <fullName evidence="3">Histidine kinase/HSP90-like ATPase domain-containing protein</fullName>
    </recommendedName>
</protein>
<feature type="domain" description="Histidine kinase/HSP90-like ATPase" evidence="3">
    <location>
        <begin position="46"/>
        <end position="147"/>
    </location>
</feature>
<dbReference type="Proteomes" id="UP001501371">
    <property type="component" value="Unassembled WGS sequence"/>
</dbReference>
<evidence type="ECO:0000259" key="3">
    <source>
        <dbReference type="Pfam" id="PF13581"/>
    </source>
</evidence>
<keyword evidence="1" id="KW-0418">Kinase</keyword>
<name>A0ABN1UR97_9ACTN</name>
<evidence type="ECO:0000256" key="2">
    <source>
        <dbReference type="SAM" id="MobiDB-lite"/>
    </source>
</evidence>
<sequence>MKSENSPRTAPVVAAGAAPAAPLPPPPLEPLYPPSRLRFSASHRGARLARLLAGQQLDDWGIARATSTAAVVSAVVAELAANAVTHGRTVGRDFEVRLALARTTVRVEVIDTRPDRFPRAPGLTPPPPPDSTGGRGLLLVAAYADRWGWVVRDAYTKTVWAEVDHALDVGLPGPGSLGD</sequence>
<organism evidence="4 5">
    <name type="scientific">Streptomyces hebeiensis</name>
    <dbReference type="NCBI Taxonomy" id="229486"/>
    <lineage>
        <taxon>Bacteria</taxon>
        <taxon>Bacillati</taxon>
        <taxon>Actinomycetota</taxon>
        <taxon>Actinomycetes</taxon>
        <taxon>Kitasatosporales</taxon>
        <taxon>Streptomycetaceae</taxon>
        <taxon>Streptomyces</taxon>
    </lineage>
</organism>
<keyword evidence="1" id="KW-0723">Serine/threonine-protein kinase</keyword>
<dbReference type="Gene3D" id="3.30.565.10">
    <property type="entry name" value="Histidine kinase-like ATPase, C-terminal domain"/>
    <property type="match status" value="1"/>
</dbReference>
<feature type="compositionally biased region" description="Low complexity" evidence="2">
    <location>
        <begin position="10"/>
        <end position="20"/>
    </location>
</feature>
<gene>
    <name evidence="4" type="ORF">GCM10009654_21290</name>
</gene>
<accession>A0ABN1UR97</accession>
<keyword evidence="1" id="KW-0808">Transferase</keyword>
<comment type="caution">
    <text evidence="4">The sequence shown here is derived from an EMBL/GenBank/DDBJ whole genome shotgun (WGS) entry which is preliminary data.</text>
</comment>
<dbReference type="InterPro" id="IPR050267">
    <property type="entry name" value="Anti-sigma-factor_SerPK"/>
</dbReference>
<dbReference type="Pfam" id="PF13581">
    <property type="entry name" value="HATPase_c_2"/>
    <property type="match status" value="1"/>
</dbReference>
<dbReference type="EMBL" id="BAAAKV010000015">
    <property type="protein sequence ID" value="GAA1164257.1"/>
    <property type="molecule type" value="Genomic_DNA"/>
</dbReference>
<evidence type="ECO:0000313" key="5">
    <source>
        <dbReference type="Proteomes" id="UP001501371"/>
    </source>
</evidence>
<dbReference type="RefSeq" id="WP_344273598.1">
    <property type="nucleotide sequence ID" value="NZ_BAAAKV010000015.1"/>
</dbReference>
<dbReference type="PANTHER" id="PTHR35526">
    <property type="entry name" value="ANTI-SIGMA-F FACTOR RSBW-RELATED"/>
    <property type="match status" value="1"/>
</dbReference>
<dbReference type="InterPro" id="IPR036890">
    <property type="entry name" value="HATPase_C_sf"/>
</dbReference>